<organism evidence="2 3">
    <name type="scientific">Arenibacter certesii</name>
    <dbReference type="NCBI Taxonomy" id="228955"/>
    <lineage>
        <taxon>Bacteria</taxon>
        <taxon>Pseudomonadati</taxon>
        <taxon>Bacteroidota</taxon>
        <taxon>Flavobacteriia</taxon>
        <taxon>Flavobacteriales</taxon>
        <taxon>Flavobacteriaceae</taxon>
        <taxon>Arenibacter</taxon>
    </lineage>
</organism>
<proteinExistence type="predicted"/>
<dbReference type="SUPFAM" id="SSF81343">
    <property type="entry name" value="Fumarate reductase respiratory complex transmembrane subunits"/>
    <property type="match status" value="1"/>
</dbReference>
<dbReference type="InterPro" id="IPR011138">
    <property type="entry name" value="Cytochrome_b-558"/>
</dbReference>
<reference evidence="2" key="1">
    <citation type="journal article" date="2014" name="Int. J. Syst. Evol. Microbiol.">
        <title>Complete genome sequence of Corynebacterium casei LMG S-19264T (=DSM 44701T), isolated from a smear-ripened cheese.</title>
        <authorList>
            <consortium name="US DOE Joint Genome Institute (JGI-PGF)"/>
            <person name="Walter F."/>
            <person name="Albersmeier A."/>
            <person name="Kalinowski J."/>
            <person name="Ruckert C."/>
        </authorList>
    </citation>
    <scope>NUCLEOTIDE SEQUENCE</scope>
    <source>
        <strain evidence="2">KCTC 12113</strain>
    </source>
</reference>
<dbReference type="Proteomes" id="UP000634668">
    <property type="component" value="Unassembled WGS sequence"/>
</dbReference>
<feature type="transmembrane region" description="Helical" evidence="1">
    <location>
        <begin position="203"/>
        <end position="223"/>
    </location>
</feature>
<dbReference type="GO" id="GO:0016020">
    <property type="term" value="C:membrane"/>
    <property type="evidence" value="ECO:0007669"/>
    <property type="project" value="InterPro"/>
</dbReference>
<keyword evidence="1" id="KW-0812">Transmembrane</keyword>
<dbReference type="EMBL" id="BMWP01000016">
    <property type="protein sequence ID" value="GGW38704.1"/>
    <property type="molecule type" value="Genomic_DNA"/>
</dbReference>
<feature type="transmembrane region" description="Helical" evidence="1">
    <location>
        <begin position="161"/>
        <end position="182"/>
    </location>
</feature>
<feature type="transmembrane region" description="Helical" evidence="1">
    <location>
        <begin position="12"/>
        <end position="38"/>
    </location>
</feature>
<evidence type="ECO:0000313" key="2">
    <source>
        <dbReference type="EMBL" id="GGW38704.1"/>
    </source>
</evidence>
<feature type="transmembrane region" description="Helical" evidence="1">
    <location>
        <begin position="58"/>
        <end position="78"/>
    </location>
</feature>
<comment type="caution">
    <text evidence="2">The sequence shown here is derived from an EMBL/GenBank/DDBJ whole genome shotgun (WGS) entry which is preliminary data.</text>
</comment>
<dbReference type="RefSeq" id="WP_026813611.1">
    <property type="nucleotide sequence ID" value="NZ_BMWP01000016.1"/>
</dbReference>
<evidence type="ECO:0000313" key="3">
    <source>
        <dbReference type="Proteomes" id="UP000634668"/>
    </source>
</evidence>
<keyword evidence="1" id="KW-1133">Transmembrane helix</keyword>
<reference evidence="2" key="2">
    <citation type="submission" date="2020-09" db="EMBL/GenBank/DDBJ databases">
        <authorList>
            <person name="Sun Q."/>
            <person name="Kim S."/>
        </authorList>
    </citation>
    <scope>NUCLEOTIDE SEQUENCE</scope>
    <source>
        <strain evidence="2">KCTC 12113</strain>
    </source>
</reference>
<name>A0A918IYE0_9FLAO</name>
<dbReference type="InterPro" id="IPR034804">
    <property type="entry name" value="SQR/QFR_C/D"/>
</dbReference>
<keyword evidence="3" id="KW-1185">Reference proteome</keyword>
<sequence length="225" mass="25736">MSGFFNSSIGRKYAMALSAFFLMIFIVQHFAINILSVFSPDAFNEISHFMGTNPLVQFGLQPILLFGVIFHFVMGFILEIRNRNARVVKYAQYNGDANSTWMSRNMIWSGGFILVFLVIHFIDFWFPEINTKFIQGDMSGLLADGEGYRYYEELTHKFAPIWRVALYCVGFIFLALHLLHGFSSAFQSVGANNKYTRGLKGFGKAYAIIIPLGFIFIALFHHFNQ</sequence>
<dbReference type="NCBIfam" id="TIGR02046">
    <property type="entry name" value="sdhC_b558_fam"/>
    <property type="match status" value="1"/>
</dbReference>
<gene>
    <name evidence="2" type="primary">sdhC</name>
    <name evidence="2" type="ORF">GCM10007383_24310</name>
</gene>
<accession>A0A918IYE0</accession>
<evidence type="ECO:0000256" key="1">
    <source>
        <dbReference type="SAM" id="Phobius"/>
    </source>
</evidence>
<keyword evidence="1" id="KW-0472">Membrane</keyword>
<protein>
    <submittedName>
        <fullName evidence="2">Succinate dehydrogenase</fullName>
    </submittedName>
</protein>
<feature type="transmembrane region" description="Helical" evidence="1">
    <location>
        <begin position="106"/>
        <end position="126"/>
    </location>
</feature>
<dbReference type="Gene3D" id="1.20.1300.10">
    <property type="entry name" value="Fumarate reductase/succinate dehydrogenase, transmembrane subunit"/>
    <property type="match status" value="1"/>
</dbReference>
<dbReference type="CDD" id="cd03498">
    <property type="entry name" value="SQR_TypeB_2_TM"/>
    <property type="match status" value="1"/>
</dbReference>
<dbReference type="AlphaFoldDB" id="A0A918IYE0"/>